<evidence type="ECO:0000313" key="5">
    <source>
        <dbReference type="EMBL" id="GCL61244.1"/>
    </source>
</evidence>
<dbReference type="SUPFAM" id="SSF48403">
    <property type="entry name" value="Ankyrin repeat"/>
    <property type="match status" value="1"/>
</dbReference>
<dbReference type="SMART" id="SM00248">
    <property type="entry name" value="ANK"/>
    <property type="match status" value="3"/>
</dbReference>
<organism evidence="5 6">
    <name type="scientific">Pseudaquabacterium pictum</name>
    <dbReference type="NCBI Taxonomy" id="2315236"/>
    <lineage>
        <taxon>Bacteria</taxon>
        <taxon>Pseudomonadati</taxon>
        <taxon>Pseudomonadota</taxon>
        <taxon>Betaproteobacteria</taxon>
        <taxon>Burkholderiales</taxon>
        <taxon>Sphaerotilaceae</taxon>
        <taxon>Pseudaquabacterium</taxon>
    </lineage>
</organism>
<name>A0A480AHX7_9BURK</name>
<feature type="repeat" description="ANK" evidence="3">
    <location>
        <begin position="127"/>
        <end position="159"/>
    </location>
</feature>
<comment type="caution">
    <text evidence="5">The sequence shown here is derived from an EMBL/GenBank/DDBJ whole genome shotgun (WGS) entry which is preliminary data.</text>
</comment>
<evidence type="ECO:0000313" key="6">
    <source>
        <dbReference type="Proteomes" id="UP000301751"/>
    </source>
</evidence>
<keyword evidence="1" id="KW-0677">Repeat</keyword>
<dbReference type="PROSITE" id="PS50088">
    <property type="entry name" value="ANK_REPEAT"/>
    <property type="match status" value="3"/>
</dbReference>
<evidence type="ECO:0000256" key="3">
    <source>
        <dbReference type="PROSITE-ProRule" id="PRU00023"/>
    </source>
</evidence>
<protein>
    <submittedName>
        <fullName evidence="5">Uncharacterized protein</fullName>
    </submittedName>
</protein>
<dbReference type="GO" id="GO:0005737">
    <property type="term" value="C:cytoplasm"/>
    <property type="evidence" value="ECO:0007669"/>
    <property type="project" value="TreeGrafter"/>
</dbReference>
<sequence>MFKRYLRFLAQLVLTIGVSSSWAGAYEDFFKSVINDDAHTVADLLARGFDPNSRDEKGQNLLYLSQRDGAFKVAQVLVDHPQIRLDLPNNAGETALMMAALRDHDAWVTRLLDKGARIEGLAEGGQAGWTPLHYAAAAPGSKALAVLLTRGARVDARSPNGTTPLMMAAQYGPEDAVTALLKQGADVRLRNDLNLGPADFAQRAARESLAARLAASAR</sequence>
<evidence type="ECO:0000256" key="1">
    <source>
        <dbReference type="ARBA" id="ARBA00022737"/>
    </source>
</evidence>
<dbReference type="RefSeq" id="WP_137731013.1">
    <property type="nucleotide sequence ID" value="NZ_BJCL01000001.1"/>
</dbReference>
<feature type="chain" id="PRO_5019870976" evidence="4">
    <location>
        <begin position="26"/>
        <end position="218"/>
    </location>
</feature>
<keyword evidence="2 3" id="KW-0040">ANK repeat</keyword>
<gene>
    <name evidence="5" type="ORF">AQPW35_03250</name>
</gene>
<evidence type="ECO:0000256" key="2">
    <source>
        <dbReference type="ARBA" id="ARBA00023043"/>
    </source>
</evidence>
<dbReference type="InterPro" id="IPR002110">
    <property type="entry name" value="Ankyrin_rpt"/>
</dbReference>
<feature type="repeat" description="ANK" evidence="3">
    <location>
        <begin position="91"/>
        <end position="123"/>
    </location>
</feature>
<evidence type="ECO:0000256" key="4">
    <source>
        <dbReference type="SAM" id="SignalP"/>
    </source>
</evidence>
<dbReference type="AlphaFoldDB" id="A0A480AHX7"/>
<proteinExistence type="predicted"/>
<dbReference type="Proteomes" id="UP000301751">
    <property type="component" value="Unassembled WGS sequence"/>
</dbReference>
<dbReference type="Pfam" id="PF12796">
    <property type="entry name" value="Ank_2"/>
    <property type="match status" value="2"/>
</dbReference>
<dbReference type="PROSITE" id="PS50297">
    <property type="entry name" value="ANK_REP_REGION"/>
    <property type="match status" value="2"/>
</dbReference>
<reference evidence="6" key="1">
    <citation type="submission" date="2019-03" db="EMBL/GenBank/DDBJ databases">
        <title>Aquabacterium pictum sp.nov., the first bacteriochlorophyll a-containing freshwater bacterium in the genus Aquabacterium of the class Betaproteobacteria.</title>
        <authorList>
            <person name="Hirose S."/>
            <person name="Tank M."/>
            <person name="Hara E."/>
            <person name="Tamaki H."/>
            <person name="Takaichi S."/>
            <person name="Haruta S."/>
            <person name="Hanada S."/>
        </authorList>
    </citation>
    <scope>NUCLEOTIDE SEQUENCE [LARGE SCALE GENOMIC DNA]</scope>
    <source>
        <strain evidence="6">W35</strain>
    </source>
</reference>
<keyword evidence="6" id="KW-1185">Reference proteome</keyword>
<dbReference type="Gene3D" id="1.25.40.20">
    <property type="entry name" value="Ankyrin repeat-containing domain"/>
    <property type="match status" value="1"/>
</dbReference>
<dbReference type="InterPro" id="IPR036770">
    <property type="entry name" value="Ankyrin_rpt-contain_sf"/>
</dbReference>
<feature type="signal peptide" evidence="4">
    <location>
        <begin position="1"/>
        <end position="25"/>
    </location>
</feature>
<feature type="repeat" description="ANK" evidence="3">
    <location>
        <begin position="160"/>
        <end position="192"/>
    </location>
</feature>
<dbReference type="PANTHER" id="PTHR24198:SF165">
    <property type="entry name" value="ANKYRIN REPEAT-CONTAINING PROTEIN-RELATED"/>
    <property type="match status" value="1"/>
</dbReference>
<dbReference type="OrthoDB" id="198309at2"/>
<accession>A0A480AHX7</accession>
<dbReference type="PANTHER" id="PTHR24198">
    <property type="entry name" value="ANKYRIN REPEAT AND PROTEIN KINASE DOMAIN-CONTAINING PROTEIN"/>
    <property type="match status" value="1"/>
</dbReference>
<keyword evidence="4" id="KW-0732">Signal</keyword>
<dbReference type="EMBL" id="BJCL01000001">
    <property type="protein sequence ID" value="GCL61244.1"/>
    <property type="molecule type" value="Genomic_DNA"/>
</dbReference>